<keyword evidence="5 9" id="KW-0472">Membrane</keyword>
<feature type="transmembrane region" description="Helical" evidence="9">
    <location>
        <begin position="1354"/>
        <end position="1376"/>
    </location>
</feature>
<dbReference type="InterPro" id="IPR000742">
    <property type="entry name" value="EGF"/>
</dbReference>
<dbReference type="InterPro" id="IPR002172">
    <property type="entry name" value="LDrepeatLR_classA_rpt"/>
</dbReference>
<keyword evidence="2 9" id="KW-0812">Transmembrane</keyword>
<evidence type="ECO:0000313" key="14">
    <source>
        <dbReference type="Proteomes" id="UP000663828"/>
    </source>
</evidence>
<evidence type="ECO:0000256" key="6">
    <source>
        <dbReference type="ARBA" id="ARBA00023157"/>
    </source>
</evidence>
<keyword evidence="6 7" id="KW-1015">Disulfide bond</keyword>
<dbReference type="PROSITE" id="PS50068">
    <property type="entry name" value="LDLRA_2"/>
    <property type="match status" value="3"/>
</dbReference>
<gene>
    <name evidence="13" type="ORF">XAT740_LOCUS34212</name>
</gene>
<feature type="transmembrane region" description="Helical" evidence="9">
    <location>
        <begin position="1570"/>
        <end position="1592"/>
    </location>
</feature>
<evidence type="ECO:0000256" key="5">
    <source>
        <dbReference type="ARBA" id="ARBA00023136"/>
    </source>
</evidence>
<dbReference type="EMBL" id="CAJNOR010003324">
    <property type="protein sequence ID" value="CAF1402320.1"/>
    <property type="molecule type" value="Genomic_DNA"/>
</dbReference>
<feature type="transmembrane region" description="Helical" evidence="9">
    <location>
        <begin position="1441"/>
        <end position="1464"/>
    </location>
</feature>
<dbReference type="SUPFAM" id="SSF57424">
    <property type="entry name" value="LDL receptor-like module"/>
    <property type="match status" value="3"/>
</dbReference>
<keyword evidence="3" id="KW-0677">Repeat</keyword>
<sequence length="1619" mass="189996">MNYKNGALFYFLFIVLIGIVAGNKLAAAFDIQLEENEIVMENLRDHGCNGPHNYHHFFCQGYCRSVGYAGGHCSKRFQYKELVFFCQWTIIIGQLNLYDTQLITTDDSLQFNCLKYYVRVEKPAYQDLVYVTDELIPYCFRLTNETNLKIQTNFLNPHSQTLTFDDLRRTNITSQQLLLWSVSIDLAERYQFYLDKLDWSLNEQFYNCSNGWFGNRCQYVFEQNTIMSIEQIVEIQFHSRTTYEESTNIATELSCYIHLPCDRGGGKLCLDWREICDGHVDCLNRGVDEALCFEMEINECNEDEFRCYNGQCIPHTFRKNHIDTTDCLDRSDESFDANIIDSCFQDPTFRCEEHSCRSDANRFVCGDGQCVEKFHKCHNGRHALLRETMAIKGNLSDNCWIAMVCLTSLRAKINNISCKSLLVNGVIFQFLKDCDPLFQFPGIPIYHNHIRFLYSRYQWLQNSSDFFWPQYICYDQQLCDAIKPIYLYENVSCINGTELHDIYSNTDEDPWFNMNFPIGFLFRGCILTHGNIHSNEMIYQEHSSLYSCKNSLKRISKHRIKDNIYDCYLMDDENYNESCALNDRHRTRCADDDICLAPFLSASYCPSVIDQYEERHSFHDLCQKMWLDEESNNQTDLYDFTCSSQWPCKNMYTQCDGLRDCEDGQDEQNCAQQTLCDLKTQECISPLNFTVICLPLEQVDNKQDDCLGASDELQLCRSKYLGGNSSRWFRCRNISKCLLWTHLCDNHLDCPEGDDEIFCNNRKLSCDASSISNWTVAQVLCRINEIQMHRTKYFSIYTSSNYPSLESDLSPWIIEQRFVEEKKEFFGKNVSWPWYCNRGLHFYELIELNTINDQCICSPSYYGNLCQYQNQRVSLTMQVIAYKNELIYSIIIMLIDEEQTINSHEQFVYIPKQSCSITLNRYLLYSTRPKDILKKYSLRIDVFNKHNLNYIGSWHYPIPFLFLPVNRVVIDLFIIEHLDSTSSDCSRKCYHGECMKYFNTNTTFCRCHESWSGIDCNMKINCQNCSSDSLCIGFVNNRPICICPLTKHGPRCLLTSLCVPNACENDGQCVPNHVNGLENTYNCICSSSYFGTRCQYMKGKIEVSLNDIDIPSFALAYFFTLSNESEPTITIVLQKLTLFQRFVTFHISIPFHLMIVEVNEKFYLTIIQQLPRKEISTSIDFKRECFSLDILMNSTMLEMKRIQRIKYYHHLCEIYHHLQCFIDETYLCLCTNDRHANCLTFHRHLNLQCTSKDSCENHAKCIQDHPICSNARICVCSSCFYGDRCQYYTKGFGVTLDEIIGFEIRRNKNIFNQPFSVQLSLLLTICMFIIGMFNSILAIFTFNRKRCQEVGCGIYLFYSSITSLLIVILLICRIWFLFLSHMIYSHRYHLAITSCFGIEIPLKILLYLHNWYNSCVAIERTWAVSTGISFNKKISRRLAKIIVHILPIVIVILMIPQFIHFSIFFDEKEDRTWCVINYRPWLQIYNLIIICFHFLGPLLINFFSSIYIIVSTAYQRAMIHTDDHFLRHFHIKLKQYRHLLISPMILATLSLFHIGIIFSMDCKKSSRYLWFHLLGYFISFLPSVFGFIIFVLPSKIYRKVFSMGSKHFRKQLSSYYCHR</sequence>
<dbReference type="SUPFAM" id="SSF81321">
    <property type="entry name" value="Family A G protein-coupled receptor-like"/>
    <property type="match status" value="1"/>
</dbReference>
<evidence type="ECO:0000256" key="3">
    <source>
        <dbReference type="ARBA" id="ARBA00022737"/>
    </source>
</evidence>
<dbReference type="Gene3D" id="4.10.400.10">
    <property type="entry name" value="Low-density Lipoprotein Receptor"/>
    <property type="match status" value="3"/>
</dbReference>
<evidence type="ECO:0000256" key="7">
    <source>
        <dbReference type="PROSITE-ProRule" id="PRU00076"/>
    </source>
</evidence>
<feature type="transmembrane region" description="Helical" evidence="9">
    <location>
        <begin position="1484"/>
        <end position="1510"/>
    </location>
</feature>
<comment type="caution">
    <text evidence="13">The sequence shown here is derived from an EMBL/GenBank/DDBJ whole genome shotgun (WGS) entry which is preliminary data.</text>
</comment>
<evidence type="ECO:0000313" key="13">
    <source>
        <dbReference type="EMBL" id="CAF1402320.1"/>
    </source>
</evidence>
<feature type="domain" description="EGF-like" evidence="11">
    <location>
        <begin position="1054"/>
        <end position="1095"/>
    </location>
</feature>
<dbReference type="CDD" id="cd00112">
    <property type="entry name" value="LDLa"/>
    <property type="match status" value="3"/>
</dbReference>
<evidence type="ECO:0000259" key="12">
    <source>
        <dbReference type="PROSITE" id="PS50262"/>
    </source>
</evidence>
<dbReference type="PANTHER" id="PTHR24270:SF59">
    <property type="entry name" value="LDL RECEPTOR REPEAT-CONTAINING PROTEIN EGG-1-RELATED"/>
    <property type="match status" value="1"/>
</dbReference>
<accession>A0A815KXE4</accession>
<dbReference type="InterPro" id="IPR036055">
    <property type="entry name" value="LDL_receptor-like_sf"/>
</dbReference>
<dbReference type="Gene3D" id="1.20.1070.10">
    <property type="entry name" value="Rhodopsin 7-helix transmembrane proteins"/>
    <property type="match status" value="1"/>
</dbReference>
<feature type="transmembrane region" description="Helical" evidence="9">
    <location>
        <begin position="1319"/>
        <end position="1342"/>
    </location>
</feature>
<organism evidence="13 14">
    <name type="scientific">Adineta ricciae</name>
    <name type="common">Rotifer</name>
    <dbReference type="NCBI Taxonomy" id="249248"/>
    <lineage>
        <taxon>Eukaryota</taxon>
        <taxon>Metazoa</taxon>
        <taxon>Spiralia</taxon>
        <taxon>Gnathifera</taxon>
        <taxon>Rotifera</taxon>
        <taxon>Eurotatoria</taxon>
        <taxon>Bdelloidea</taxon>
        <taxon>Adinetida</taxon>
        <taxon>Adinetidae</taxon>
        <taxon>Adineta</taxon>
    </lineage>
</organism>
<feature type="disulfide bond" evidence="8">
    <location>
        <begin position="300"/>
        <end position="312"/>
    </location>
</feature>
<evidence type="ECO:0000256" key="10">
    <source>
        <dbReference type="SAM" id="SignalP"/>
    </source>
</evidence>
<keyword evidence="14" id="KW-1185">Reference proteome</keyword>
<dbReference type="SMART" id="SM00181">
    <property type="entry name" value="EGF"/>
    <property type="match status" value="4"/>
</dbReference>
<protein>
    <submittedName>
        <fullName evidence="13">Uncharacterized protein</fullName>
    </submittedName>
</protein>
<keyword evidence="10" id="KW-0732">Signal</keyword>
<name>A0A815KXE4_ADIRI</name>
<dbReference type="PROSITE" id="PS00022">
    <property type="entry name" value="EGF_1"/>
    <property type="match status" value="4"/>
</dbReference>
<feature type="disulfide bond" evidence="8">
    <location>
        <begin position="744"/>
        <end position="759"/>
    </location>
</feature>
<dbReference type="PROSITE" id="PS50262">
    <property type="entry name" value="G_PROTEIN_RECEP_F1_2"/>
    <property type="match status" value="1"/>
</dbReference>
<comment type="subcellular location">
    <subcellularLocation>
        <location evidence="1">Membrane</location>
        <topology evidence="1">Single-pass membrane protein</topology>
    </subcellularLocation>
</comment>
<evidence type="ECO:0000256" key="8">
    <source>
        <dbReference type="PROSITE-ProRule" id="PRU00124"/>
    </source>
</evidence>
<dbReference type="GO" id="GO:0005886">
    <property type="term" value="C:plasma membrane"/>
    <property type="evidence" value="ECO:0007669"/>
    <property type="project" value="TreeGrafter"/>
</dbReference>
<keyword evidence="4 9" id="KW-1133">Transmembrane helix</keyword>
<feature type="chain" id="PRO_5032526675" evidence="10">
    <location>
        <begin position="23"/>
        <end position="1619"/>
    </location>
</feature>
<dbReference type="SMART" id="SM00192">
    <property type="entry name" value="LDLa"/>
    <property type="match status" value="5"/>
</dbReference>
<evidence type="ECO:0000256" key="1">
    <source>
        <dbReference type="ARBA" id="ARBA00004167"/>
    </source>
</evidence>
<feature type="transmembrane region" description="Helical" evidence="9">
    <location>
        <begin position="1539"/>
        <end position="1558"/>
    </location>
</feature>
<dbReference type="GO" id="GO:0016192">
    <property type="term" value="P:vesicle-mediated transport"/>
    <property type="evidence" value="ECO:0007669"/>
    <property type="project" value="UniProtKB-ARBA"/>
</dbReference>
<dbReference type="Gene3D" id="2.10.25.10">
    <property type="entry name" value="Laminin"/>
    <property type="match status" value="1"/>
</dbReference>
<evidence type="ECO:0000256" key="4">
    <source>
        <dbReference type="ARBA" id="ARBA00022989"/>
    </source>
</evidence>
<proteinExistence type="predicted"/>
<feature type="domain" description="G-protein coupled receptors family 1 profile" evidence="12">
    <location>
        <begin position="1334"/>
        <end position="1590"/>
    </location>
</feature>
<feature type="transmembrane region" description="Helical" evidence="9">
    <location>
        <begin position="1388"/>
        <end position="1408"/>
    </location>
</feature>
<feature type="disulfide bond" evidence="8">
    <location>
        <begin position="655"/>
        <end position="670"/>
    </location>
</feature>
<reference evidence="13" key="1">
    <citation type="submission" date="2021-02" db="EMBL/GenBank/DDBJ databases">
        <authorList>
            <person name="Nowell W R."/>
        </authorList>
    </citation>
    <scope>NUCLEOTIDE SEQUENCE</scope>
</reference>
<dbReference type="PRINTS" id="PR00261">
    <property type="entry name" value="LDLRECEPTOR"/>
</dbReference>
<dbReference type="InterPro" id="IPR017452">
    <property type="entry name" value="GPCR_Rhodpsn_7TM"/>
</dbReference>
<evidence type="ECO:0000256" key="9">
    <source>
        <dbReference type="SAM" id="Phobius"/>
    </source>
</evidence>
<dbReference type="PANTHER" id="PTHR24270">
    <property type="entry name" value="LOW-DENSITY LIPOPROTEIN RECEPTOR-RELATED"/>
    <property type="match status" value="1"/>
</dbReference>
<dbReference type="InterPro" id="IPR050685">
    <property type="entry name" value="LDLR"/>
</dbReference>
<keyword evidence="7" id="KW-0245">EGF-like domain</keyword>
<evidence type="ECO:0000256" key="2">
    <source>
        <dbReference type="ARBA" id="ARBA00022692"/>
    </source>
</evidence>
<dbReference type="SUPFAM" id="SSF57196">
    <property type="entry name" value="EGF/Laminin"/>
    <property type="match status" value="2"/>
</dbReference>
<evidence type="ECO:0000259" key="11">
    <source>
        <dbReference type="PROSITE" id="PS50026"/>
    </source>
</evidence>
<dbReference type="Proteomes" id="UP000663828">
    <property type="component" value="Unassembled WGS sequence"/>
</dbReference>
<comment type="caution">
    <text evidence="7">Lacks conserved residue(s) required for the propagation of feature annotation.</text>
</comment>
<feature type="signal peptide" evidence="10">
    <location>
        <begin position="1"/>
        <end position="22"/>
    </location>
</feature>
<feature type="disulfide bond" evidence="7">
    <location>
        <begin position="1085"/>
        <end position="1094"/>
    </location>
</feature>
<dbReference type="PROSITE" id="PS50026">
    <property type="entry name" value="EGF_3"/>
    <property type="match status" value="1"/>
</dbReference>